<dbReference type="PATRIC" id="fig|431306.5.peg.2292"/>
<organism evidence="14 15">
    <name type="scientific">Acetobacter ghanensis</name>
    <dbReference type="NCBI Taxonomy" id="431306"/>
    <lineage>
        <taxon>Bacteria</taxon>
        <taxon>Pseudomonadati</taxon>
        <taxon>Pseudomonadota</taxon>
        <taxon>Alphaproteobacteria</taxon>
        <taxon>Acetobacterales</taxon>
        <taxon>Acetobacteraceae</taxon>
        <taxon>Acetobacter</taxon>
    </lineage>
</organism>
<keyword evidence="11" id="KW-0862">Zinc</keyword>
<dbReference type="CDD" id="cd01284">
    <property type="entry name" value="Riboflavin_deaminase-reductase"/>
    <property type="match status" value="1"/>
</dbReference>
<dbReference type="AlphaFoldDB" id="A0A0U5F577"/>
<dbReference type="GO" id="GO:0009231">
    <property type="term" value="P:riboflavin biosynthetic process"/>
    <property type="evidence" value="ECO:0007669"/>
    <property type="project" value="UniProtKB-UniPathway"/>
</dbReference>
<evidence type="ECO:0000256" key="7">
    <source>
        <dbReference type="ARBA" id="ARBA00013173"/>
    </source>
</evidence>
<evidence type="ECO:0000313" key="14">
    <source>
        <dbReference type="EMBL" id="CEF56863.1"/>
    </source>
</evidence>
<evidence type="ECO:0000256" key="9">
    <source>
        <dbReference type="ARBA" id="ARBA00022619"/>
    </source>
</evidence>
<dbReference type="SUPFAM" id="SSF53597">
    <property type="entry name" value="Dihydrofolate reductase-like"/>
    <property type="match status" value="1"/>
</dbReference>
<proteinExistence type="inferred from homology"/>
<keyword evidence="12" id="KW-0511">Multifunctional enzyme</keyword>
<dbReference type="GO" id="GO:0008270">
    <property type="term" value="F:zinc ion binding"/>
    <property type="evidence" value="ECO:0007669"/>
    <property type="project" value="InterPro"/>
</dbReference>
<dbReference type="EC" id="3.5.4.26" evidence="6"/>
<evidence type="ECO:0000313" key="15">
    <source>
        <dbReference type="Proteomes" id="UP000068250"/>
    </source>
</evidence>
<comment type="pathway">
    <text evidence="3">Cofactor biosynthesis; riboflavin biosynthesis; 5-amino-6-(D-ribitylamino)uracil from GTP: step 3/4.</text>
</comment>
<dbReference type="RefSeq" id="WP_231945789.1">
    <property type="nucleotide sequence ID" value="NZ_LN609302.1"/>
</dbReference>
<dbReference type="EC" id="1.1.1.193" evidence="7"/>
<dbReference type="Proteomes" id="UP000068250">
    <property type="component" value="Chromosome I"/>
</dbReference>
<comment type="function">
    <text evidence="1">Converts 2,5-diamino-6-(ribosylamino)-4(3h)-pyrimidinone 5'-phosphate into 5-amino-6-(ribosylamino)-2,4(1h,3h)-pyrimidinedione 5'-phosphate.</text>
</comment>
<name>A0A0U5F577_9PROT</name>
<dbReference type="Pfam" id="PF00383">
    <property type="entry name" value="dCMP_cyt_deam_1"/>
    <property type="match status" value="1"/>
</dbReference>
<comment type="similarity">
    <text evidence="4">In the N-terminal section; belongs to the cytidine and deoxycytidylate deaminase family.</text>
</comment>
<keyword evidence="14" id="KW-0560">Oxidoreductase</keyword>
<evidence type="ECO:0000256" key="10">
    <source>
        <dbReference type="ARBA" id="ARBA00022723"/>
    </source>
</evidence>
<dbReference type="PROSITE" id="PS51747">
    <property type="entry name" value="CYT_DCMP_DEAMINASES_2"/>
    <property type="match status" value="1"/>
</dbReference>
<reference evidence="15" key="1">
    <citation type="submission" date="2014-09" db="EMBL/GenBank/DDBJ databases">
        <authorList>
            <person name="Illeghems K.G."/>
        </authorList>
    </citation>
    <scope>NUCLEOTIDE SEQUENCE [LARGE SCALE GENOMIC DNA]</scope>
    <source>
        <strain evidence="15">LMG 23848T</strain>
    </source>
</reference>
<evidence type="ECO:0000256" key="1">
    <source>
        <dbReference type="ARBA" id="ARBA00002151"/>
    </source>
</evidence>
<protein>
    <recommendedName>
        <fullName evidence="8">Riboflavin biosynthesis protein RibD</fullName>
        <ecNumber evidence="7">1.1.1.193</ecNumber>
        <ecNumber evidence="6">3.5.4.26</ecNumber>
    </recommendedName>
</protein>
<dbReference type="UniPathway" id="UPA00275">
    <property type="reaction ID" value="UER00401"/>
</dbReference>
<dbReference type="InterPro" id="IPR004794">
    <property type="entry name" value="Eubact_RibD"/>
</dbReference>
<keyword evidence="10" id="KW-0479">Metal-binding</keyword>
<feature type="domain" description="CMP/dCMP-type deaminase" evidence="13">
    <location>
        <begin position="14"/>
        <end position="139"/>
    </location>
</feature>
<evidence type="ECO:0000256" key="12">
    <source>
        <dbReference type="ARBA" id="ARBA00023268"/>
    </source>
</evidence>
<dbReference type="GO" id="GO:0008835">
    <property type="term" value="F:diaminohydroxyphosphoribosylaminopyrimidine deaminase activity"/>
    <property type="evidence" value="ECO:0007669"/>
    <property type="project" value="UniProtKB-EC"/>
</dbReference>
<evidence type="ECO:0000256" key="8">
    <source>
        <dbReference type="ARBA" id="ARBA00019930"/>
    </source>
</evidence>
<comment type="similarity">
    <text evidence="5">In the C-terminal section; belongs to the HTP reductase family.</text>
</comment>
<dbReference type="NCBIfam" id="TIGR00326">
    <property type="entry name" value="eubact_ribD"/>
    <property type="match status" value="1"/>
</dbReference>
<dbReference type="GO" id="GO:0008703">
    <property type="term" value="F:5-amino-6-(5-phosphoribosylamino)uracil reductase activity"/>
    <property type="evidence" value="ECO:0007669"/>
    <property type="project" value="UniProtKB-EC"/>
</dbReference>
<dbReference type="Gene3D" id="3.40.140.10">
    <property type="entry name" value="Cytidine Deaminase, domain 2"/>
    <property type="match status" value="1"/>
</dbReference>
<keyword evidence="9" id="KW-0686">Riboflavin biosynthesis</keyword>
<dbReference type="InterPro" id="IPR024072">
    <property type="entry name" value="DHFR-like_dom_sf"/>
</dbReference>
<accession>A0A0U5F577</accession>
<dbReference type="InterPro" id="IPR002125">
    <property type="entry name" value="CMP_dCMP_dom"/>
</dbReference>
<dbReference type="InterPro" id="IPR016193">
    <property type="entry name" value="Cytidine_deaminase-like"/>
</dbReference>
<gene>
    <name evidence="14" type="primary">ribD</name>
    <name evidence="14" type="ORF">AGA_2223</name>
</gene>
<sequence length="350" mass="38048">MNSIPQSFSHPVPECVGAAFDLAVSEAWRFVGQTAPNPAVGCVLLDAQGNVLVIAAHHRAGELHAERLAVEQARALGVVDRVHTAVVTLEPCNHTGRTPPCTQALLSTPVQTIWIGCADPNPHVQGGGAAYLQGQGRTVRWLAHAPNGGLWATRCRALLAPFAWRMTHGRPWITVKQAVNAQGSMVPPAGCTTFTTPQSLHFAHALRRVTDGIVTGTGTVRADLPGFTVRHVPDHPDRRRVLVVCGAQRNVPAHWLAQAEQRFDVLFCPDCKELPALLTSTPALWVMVEAGPALLRAMYTQGLWDDWLTIRQDAQGSDHFSVSTRHDISPLSLFPEWARCTQEQACFPVL</sequence>
<evidence type="ECO:0000256" key="4">
    <source>
        <dbReference type="ARBA" id="ARBA00005259"/>
    </source>
</evidence>
<dbReference type="InterPro" id="IPR016192">
    <property type="entry name" value="APOBEC/CMP_deaminase_Zn-bd"/>
</dbReference>
<evidence type="ECO:0000256" key="2">
    <source>
        <dbReference type="ARBA" id="ARBA00004882"/>
    </source>
</evidence>
<dbReference type="SUPFAM" id="SSF53927">
    <property type="entry name" value="Cytidine deaminase-like"/>
    <property type="match status" value="1"/>
</dbReference>
<dbReference type="Gene3D" id="3.40.430.10">
    <property type="entry name" value="Dihydrofolate Reductase, subunit A"/>
    <property type="match status" value="1"/>
</dbReference>
<evidence type="ECO:0000256" key="3">
    <source>
        <dbReference type="ARBA" id="ARBA00004910"/>
    </source>
</evidence>
<dbReference type="PROSITE" id="PS00903">
    <property type="entry name" value="CYT_DCMP_DEAMINASES_1"/>
    <property type="match status" value="1"/>
</dbReference>
<comment type="pathway">
    <text evidence="2">Cofactor biosynthesis; riboflavin biosynthesis; 5-amino-6-(D-ribitylamino)uracil from GTP: step 2/4.</text>
</comment>
<evidence type="ECO:0000259" key="13">
    <source>
        <dbReference type="PROSITE" id="PS51747"/>
    </source>
</evidence>
<dbReference type="Pfam" id="PF01872">
    <property type="entry name" value="RibD_C"/>
    <property type="match status" value="1"/>
</dbReference>
<dbReference type="STRING" id="431306.AGA_2223"/>
<dbReference type="InterPro" id="IPR002734">
    <property type="entry name" value="RibDG_C"/>
</dbReference>
<dbReference type="EMBL" id="LN609302">
    <property type="protein sequence ID" value="CEF56863.1"/>
    <property type="molecule type" value="Genomic_DNA"/>
</dbReference>
<evidence type="ECO:0000256" key="6">
    <source>
        <dbReference type="ARBA" id="ARBA00012766"/>
    </source>
</evidence>
<evidence type="ECO:0000256" key="5">
    <source>
        <dbReference type="ARBA" id="ARBA00007417"/>
    </source>
</evidence>
<evidence type="ECO:0000256" key="11">
    <source>
        <dbReference type="ARBA" id="ARBA00022833"/>
    </source>
</evidence>